<evidence type="ECO:0000256" key="2">
    <source>
        <dbReference type="ARBA" id="ARBA00023136"/>
    </source>
</evidence>
<dbReference type="InterPro" id="IPR006665">
    <property type="entry name" value="OmpA-like"/>
</dbReference>
<dbReference type="SUPFAM" id="SSF103088">
    <property type="entry name" value="OmpA-like"/>
    <property type="match status" value="1"/>
</dbReference>
<dbReference type="PANTHER" id="PTHR30329">
    <property type="entry name" value="STATOR ELEMENT OF FLAGELLAR MOTOR COMPLEX"/>
    <property type="match status" value="1"/>
</dbReference>
<dbReference type="RefSeq" id="WP_273671058.1">
    <property type="nucleotide sequence ID" value="NZ_JAQQXR010000004.1"/>
</dbReference>
<keyword evidence="7" id="KW-1185">Reference proteome</keyword>
<feature type="signal peptide" evidence="4">
    <location>
        <begin position="1"/>
        <end position="30"/>
    </location>
</feature>
<dbReference type="PROSITE" id="PS51123">
    <property type="entry name" value="OMPA_2"/>
    <property type="match status" value="1"/>
</dbReference>
<reference evidence="6 7" key="1">
    <citation type="submission" date="2022-10" db="EMBL/GenBank/DDBJ databases">
        <title>Janthinobacterium sp. hw3 Genome sequencing.</title>
        <authorList>
            <person name="Park S."/>
        </authorList>
    </citation>
    <scope>NUCLEOTIDE SEQUENCE [LARGE SCALE GENOMIC DNA]</scope>
    <source>
        <strain evidence="7">hw3</strain>
    </source>
</reference>
<proteinExistence type="predicted"/>
<keyword evidence="4" id="KW-0732">Signal</keyword>
<feature type="domain" description="OmpA-like" evidence="5">
    <location>
        <begin position="52"/>
        <end position="167"/>
    </location>
</feature>
<comment type="subcellular location">
    <subcellularLocation>
        <location evidence="1">Cell outer membrane</location>
    </subcellularLocation>
</comment>
<comment type="caution">
    <text evidence="6">The sequence shown here is derived from an EMBL/GenBank/DDBJ whole genome shotgun (WGS) entry which is preliminary data.</text>
</comment>
<gene>
    <name evidence="6" type="ORF">OIK44_12375</name>
</gene>
<evidence type="ECO:0000256" key="4">
    <source>
        <dbReference type="SAM" id="SignalP"/>
    </source>
</evidence>
<protein>
    <submittedName>
        <fullName evidence="6">OmpA family protein</fullName>
    </submittedName>
</protein>
<evidence type="ECO:0000313" key="6">
    <source>
        <dbReference type="EMBL" id="MDC8758382.1"/>
    </source>
</evidence>
<dbReference type="Gene3D" id="3.30.1330.60">
    <property type="entry name" value="OmpA-like domain"/>
    <property type="match status" value="1"/>
</dbReference>
<dbReference type="InterPro" id="IPR036737">
    <property type="entry name" value="OmpA-like_sf"/>
</dbReference>
<evidence type="ECO:0000256" key="3">
    <source>
        <dbReference type="PROSITE-ProRule" id="PRU00473"/>
    </source>
</evidence>
<evidence type="ECO:0000259" key="5">
    <source>
        <dbReference type="PROSITE" id="PS51123"/>
    </source>
</evidence>
<dbReference type="InterPro" id="IPR050330">
    <property type="entry name" value="Bact_OuterMem_StrucFunc"/>
</dbReference>
<dbReference type="CDD" id="cd07185">
    <property type="entry name" value="OmpA_C-like"/>
    <property type="match status" value="1"/>
</dbReference>
<accession>A0ABT5K3S8</accession>
<dbReference type="Proteomes" id="UP001221208">
    <property type="component" value="Unassembled WGS sequence"/>
</dbReference>
<dbReference type="Pfam" id="PF00691">
    <property type="entry name" value="OmpA"/>
    <property type="match status" value="1"/>
</dbReference>
<dbReference type="PANTHER" id="PTHR30329:SF17">
    <property type="entry name" value="LIPOPROTEIN YFIB-RELATED"/>
    <property type="match status" value="1"/>
</dbReference>
<dbReference type="InterPro" id="IPR006664">
    <property type="entry name" value="OMP_bac"/>
</dbReference>
<keyword evidence="2 3" id="KW-0472">Membrane</keyword>
<feature type="chain" id="PRO_5046271841" evidence="4">
    <location>
        <begin position="31"/>
        <end position="167"/>
    </location>
</feature>
<organism evidence="6 7">
    <name type="scientific">Janthinobacterium fluminis</name>
    <dbReference type="NCBI Taxonomy" id="2987524"/>
    <lineage>
        <taxon>Bacteria</taxon>
        <taxon>Pseudomonadati</taxon>
        <taxon>Pseudomonadota</taxon>
        <taxon>Betaproteobacteria</taxon>
        <taxon>Burkholderiales</taxon>
        <taxon>Oxalobacteraceae</taxon>
        <taxon>Janthinobacterium</taxon>
    </lineage>
</organism>
<name>A0ABT5K3S8_9BURK</name>
<dbReference type="PRINTS" id="PR01021">
    <property type="entry name" value="OMPADOMAIN"/>
</dbReference>
<sequence>MMSRLNKHLSRIVAALAILLPLAACQTAPAQHGLNAQQIATLRQQGFQQSEAGWELSFTDKLLFDFDASSLTAPSRDAVSKISDALRQVGIEHLQIEGHTDTSGSDAHNDKLSLARANAVAEAMGLSGIARNNILVRGMGKNKPVADNATAGGRAENRRVTVIVSAP</sequence>
<dbReference type="EMBL" id="JAQQXR010000004">
    <property type="protein sequence ID" value="MDC8758382.1"/>
    <property type="molecule type" value="Genomic_DNA"/>
</dbReference>
<evidence type="ECO:0000256" key="1">
    <source>
        <dbReference type="ARBA" id="ARBA00004442"/>
    </source>
</evidence>
<evidence type="ECO:0000313" key="7">
    <source>
        <dbReference type="Proteomes" id="UP001221208"/>
    </source>
</evidence>